<keyword evidence="1" id="KW-0175">Coiled coil</keyword>
<feature type="region of interest" description="Disordered" evidence="2">
    <location>
        <begin position="228"/>
        <end position="254"/>
    </location>
</feature>
<sequence length="285" mass="31423">MTNPHHHPPPAPPQFLQLQHPVQFPQNAYTPHTPHHHYPPSQLSPRNSHPELKLKPHATHNYTTSSASSIQRSPSLSTRSSFSNGSTPLVAKRNSFSDSVAIPTPSAHSPLLNNEQIIDLMEREQDAIVLKLMKEIEALKQENKTLKTNGGSLSLASSGSGSTMVRRSSSLSSNHRNSISSISSGTSSNQPAATGPGSNKRNSALFSNYSVAASSNSDEMYKKFKSTLIDSVEPRDPSPTSRQKARSRNSSIMPYDQVCEENKHLRLELARLRQEIDALKRYKDN</sequence>
<reference evidence="4" key="1">
    <citation type="submission" date="2016-05" db="EMBL/GenBank/DDBJ databases">
        <title>Comparative genomics of biotechnologically important yeasts.</title>
        <authorList>
            <consortium name="DOE Joint Genome Institute"/>
            <person name="Riley R."/>
            <person name="Haridas S."/>
            <person name="Wolfe K.H."/>
            <person name="Lopes M.R."/>
            <person name="Hittinger C.T."/>
            <person name="Goker M."/>
            <person name="Salamov A."/>
            <person name="Wisecaver J."/>
            <person name="Long T.M."/>
            <person name="Aerts A.L."/>
            <person name="Barry K."/>
            <person name="Choi C."/>
            <person name="Clum A."/>
            <person name="Coughlan A.Y."/>
            <person name="Deshpande S."/>
            <person name="Douglass A.P."/>
            <person name="Hanson S.J."/>
            <person name="Klenk H.-P."/>
            <person name="Labutti K."/>
            <person name="Lapidus A."/>
            <person name="Lindquist E."/>
            <person name="Lipzen A."/>
            <person name="Meier-Kolthoff J.P."/>
            <person name="Ohm R.A."/>
            <person name="Otillar R.P."/>
            <person name="Pangilinan J."/>
            <person name="Peng Y."/>
            <person name="Rokas A."/>
            <person name="Rosa C.A."/>
            <person name="Scheuner C."/>
            <person name="Sibirny A.A."/>
            <person name="Slot J.C."/>
            <person name="Stielow J.B."/>
            <person name="Sun H."/>
            <person name="Kurtzman C.P."/>
            <person name="Blackwell M."/>
            <person name="Grigoriev I.V."/>
            <person name="Jeffries T.W."/>
        </authorList>
    </citation>
    <scope>NUCLEOTIDE SEQUENCE [LARGE SCALE GENOMIC DNA]</scope>
    <source>
        <strain evidence="4">NRRL Y-17324</strain>
    </source>
</reference>
<dbReference type="Proteomes" id="UP000094285">
    <property type="component" value="Unassembled WGS sequence"/>
</dbReference>
<dbReference type="GeneID" id="30985302"/>
<feature type="compositionally biased region" description="Polar residues" evidence="2">
    <location>
        <begin position="190"/>
        <end position="203"/>
    </location>
</feature>
<feature type="compositionally biased region" description="Low complexity" evidence="2">
    <location>
        <begin position="150"/>
        <end position="189"/>
    </location>
</feature>
<protein>
    <submittedName>
        <fullName evidence="3">Uncharacterized protein</fullName>
    </submittedName>
</protein>
<name>A0A1E4SCH6_9ASCO</name>
<feature type="compositionally biased region" description="Polar residues" evidence="2">
    <location>
        <begin position="238"/>
        <end position="252"/>
    </location>
</feature>
<dbReference type="OrthoDB" id="4026704at2759"/>
<evidence type="ECO:0000256" key="2">
    <source>
        <dbReference type="SAM" id="MobiDB-lite"/>
    </source>
</evidence>
<dbReference type="EMBL" id="KV453915">
    <property type="protein sequence ID" value="ODV77214.1"/>
    <property type="molecule type" value="Genomic_DNA"/>
</dbReference>
<evidence type="ECO:0000313" key="3">
    <source>
        <dbReference type="EMBL" id="ODV77214.1"/>
    </source>
</evidence>
<feature type="region of interest" description="Disordered" evidence="2">
    <location>
        <begin position="1"/>
        <end position="89"/>
    </location>
</feature>
<dbReference type="RefSeq" id="XP_020062336.1">
    <property type="nucleotide sequence ID" value="XM_020211166.1"/>
</dbReference>
<evidence type="ECO:0000313" key="4">
    <source>
        <dbReference type="Proteomes" id="UP000094285"/>
    </source>
</evidence>
<proteinExistence type="predicted"/>
<accession>A0A1E4SCH6</accession>
<evidence type="ECO:0000256" key="1">
    <source>
        <dbReference type="SAM" id="Coils"/>
    </source>
</evidence>
<feature type="compositionally biased region" description="Low complexity" evidence="2">
    <location>
        <begin position="68"/>
        <end position="83"/>
    </location>
</feature>
<dbReference type="AlphaFoldDB" id="A0A1E4SCH6"/>
<feature type="region of interest" description="Disordered" evidence="2">
    <location>
        <begin position="148"/>
        <end position="203"/>
    </location>
</feature>
<organism evidence="3 4">
    <name type="scientific">Suhomyces tanzawaensis NRRL Y-17324</name>
    <dbReference type="NCBI Taxonomy" id="984487"/>
    <lineage>
        <taxon>Eukaryota</taxon>
        <taxon>Fungi</taxon>
        <taxon>Dikarya</taxon>
        <taxon>Ascomycota</taxon>
        <taxon>Saccharomycotina</taxon>
        <taxon>Pichiomycetes</taxon>
        <taxon>Debaryomycetaceae</taxon>
        <taxon>Suhomyces</taxon>
    </lineage>
</organism>
<dbReference type="STRING" id="984487.A0A1E4SCH6"/>
<gene>
    <name evidence="3" type="ORF">CANTADRAFT_7708</name>
</gene>
<keyword evidence="4" id="KW-1185">Reference proteome</keyword>
<feature type="coiled-coil region" evidence="1">
    <location>
        <begin position="255"/>
        <end position="282"/>
    </location>
</feature>